<gene>
    <name evidence="3" type="ORF">GCM10009799_29940</name>
</gene>
<dbReference type="EMBL" id="BAAAPC010000012">
    <property type="protein sequence ID" value="GAA2000661.1"/>
    <property type="molecule type" value="Genomic_DNA"/>
</dbReference>
<evidence type="ECO:0000313" key="3">
    <source>
        <dbReference type="EMBL" id="GAA2000661.1"/>
    </source>
</evidence>
<proteinExistence type="predicted"/>
<protein>
    <recommendedName>
        <fullName evidence="2">Pyrrolo-quinoline quinone repeat domain-containing protein</fullName>
    </recommendedName>
</protein>
<dbReference type="Proteomes" id="UP001501585">
    <property type="component" value="Unassembled WGS sequence"/>
</dbReference>
<dbReference type="InterPro" id="IPR011047">
    <property type="entry name" value="Quinoprotein_ADH-like_sf"/>
</dbReference>
<dbReference type="InterPro" id="IPR002372">
    <property type="entry name" value="PQQ_rpt_dom"/>
</dbReference>
<dbReference type="Pfam" id="PF13360">
    <property type="entry name" value="PQQ_2"/>
    <property type="match status" value="1"/>
</dbReference>
<evidence type="ECO:0000313" key="4">
    <source>
        <dbReference type="Proteomes" id="UP001501585"/>
    </source>
</evidence>
<feature type="transmembrane region" description="Helical" evidence="1">
    <location>
        <begin position="14"/>
        <end position="35"/>
    </location>
</feature>
<organism evidence="3 4">
    <name type="scientific">Nocardiopsis rhodophaea</name>
    <dbReference type="NCBI Taxonomy" id="280238"/>
    <lineage>
        <taxon>Bacteria</taxon>
        <taxon>Bacillati</taxon>
        <taxon>Actinomycetota</taxon>
        <taxon>Actinomycetes</taxon>
        <taxon>Streptosporangiales</taxon>
        <taxon>Nocardiopsidaceae</taxon>
        <taxon>Nocardiopsis</taxon>
    </lineage>
</organism>
<keyword evidence="1" id="KW-0472">Membrane</keyword>
<dbReference type="InterPro" id="IPR015943">
    <property type="entry name" value="WD40/YVTN_repeat-like_dom_sf"/>
</dbReference>
<keyword evidence="1" id="KW-1133">Transmembrane helix</keyword>
<evidence type="ECO:0000259" key="2">
    <source>
        <dbReference type="Pfam" id="PF13360"/>
    </source>
</evidence>
<feature type="transmembrane region" description="Helical" evidence="1">
    <location>
        <begin position="124"/>
        <end position="145"/>
    </location>
</feature>
<name>A0ABN2T783_9ACTN</name>
<keyword evidence="4" id="KW-1185">Reference proteome</keyword>
<dbReference type="Gene3D" id="2.130.10.10">
    <property type="entry name" value="YVTN repeat-like/Quinoprotein amine dehydrogenase"/>
    <property type="match status" value="1"/>
</dbReference>
<sequence length="629" mass="66013">MSSPTLETSRKQHLAAWIGLEAPLAGVVLLAVADMMGTPGTHDGDPVWWALWASLALWGVAWTTDLGLSAGRSPATTAVASRHTGPVRALVTATASLAAILTYRDFPADYFGARLGQAATAADLAAVLQNLGTAAIAAGALVAVYAGRPAAVRPFRLTVPAAVSSTLALVLLAGLAATDTARTGVDHTTADPFTAPSIPETVRAVSWVWVHPEEGSDEDTDVIPTSTGVVVADDSGVFSLDTSVGEERWRFRLPNPVARVAVTPDGTLVLVAFPSPQLDGSLLERFVVMDSATGEIVADYVDESSDLSSGAVEDVASLPNLHLTGSTLVTVPPRGSEGSVKGRDLLTGKDLWTWLPDSDCTLVMPRTPLSAWTGLVATENRILLVENCRRPSGGEFDRLVGLDAETGDDAWTRESPPDLRSLDVAPDGALAIARYAVGKDSDGLEAVAFSPFDGSVIEKGLPGGRASVLDKPEPDLNEVRAGDERSLLWAGAKNERSVISYRQEFPGSGRSREALIDPGSGWDSWFYNAEKVEVGQVVALPEAAVGVISGAPAQNYGRREEDPLAVVSSWDGEEDTTIDLEEESSAYANDGANEIGMYVAPGAVVLSGFMVGRGDRAHVVGLGKSPMER</sequence>
<accession>A0ABN2T783</accession>
<evidence type="ECO:0000256" key="1">
    <source>
        <dbReference type="SAM" id="Phobius"/>
    </source>
</evidence>
<feature type="transmembrane region" description="Helical" evidence="1">
    <location>
        <begin position="47"/>
        <end position="64"/>
    </location>
</feature>
<feature type="domain" description="Pyrrolo-quinoline quinone repeat" evidence="2">
    <location>
        <begin position="226"/>
        <end position="352"/>
    </location>
</feature>
<dbReference type="SUPFAM" id="SSF50998">
    <property type="entry name" value="Quinoprotein alcohol dehydrogenase-like"/>
    <property type="match status" value="1"/>
</dbReference>
<reference evidence="3 4" key="1">
    <citation type="journal article" date="2019" name="Int. J. Syst. Evol. Microbiol.">
        <title>The Global Catalogue of Microorganisms (GCM) 10K type strain sequencing project: providing services to taxonomists for standard genome sequencing and annotation.</title>
        <authorList>
            <consortium name="The Broad Institute Genomics Platform"/>
            <consortium name="The Broad Institute Genome Sequencing Center for Infectious Disease"/>
            <person name="Wu L."/>
            <person name="Ma J."/>
        </authorList>
    </citation>
    <scope>NUCLEOTIDE SEQUENCE [LARGE SCALE GENOMIC DNA]</scope>
    <source>
        <strain evidence="3 4">JCM 15313</strain>
    </source>
</reference>
<comment type="caution">
    <text evidence="3">The sequence shown here is derived from an EMBL/GenBank/DDBJ whole genome shotgun (WGS) entry which is preliminary data.</text>
</comment>
<keyword evidence="1" id="KW-0812">Transmembrane</keyword>